<keyword evidence="4" id="KW-0347">Helicase</keyword>
<keyword evidence="4" id="KW-0378">Hydrolase</keyword>
<evidence type="ECO:0000313" key="5">
    <source>
        <dbReference type="Proteomes" id="UP000217103"/>
    </source>
</evidence>
<keyword evidence="5" id="KW-1185">Reference proteome</keyword>
<organism evidence="4 5">
    <name type="scientific">Thermostaphylospora chromogena</name>
    <dbReference type="NCBI Taxonomy" id="35622"/>
    <lineage>
        <taxon>Bacteria</taxon>
        <taxon>Bacillati</taxon>
        <taxon>Actinomycetota</taxon>
        <taxon>Actinomycetes</taxon>
        <taxon>Streptosporangiales</taxon>
        <taxon>Thermomonosporaceae</taxon>
        <taxon>Thermostaphylospora</taxon>
    </lineage>
</organism>
<accession>A0A1H1DCR8</accession>
<feature type="domain" description="Putative Flp pilus-assembly TadG-like N-terminal" evidence="3">
    <location>
        <begin position="63"/>
        <end position="109"/>
    </location>
</feature>
<dbReference type="GO" id="GO:0004386">
    <property type="term" value="F:helicase activity"/>
    <property type="evidence" value="ECO:0007669"/>
    <property type="project" value="UniProtKB-KW"/>
</dbReference>
<evidence type="ECO:0000256" key="2">
    <source>
        <dbReference type="SAM" id="Phobius"/>
    </source>
</evidence>
<dbReference type="EMBL" id="FNKK01000002">
    <property type="protein sequence ID" value="SDQ74180.1"/>
    <property type="molecule type" value="Genomic_DNA"/>
</dbReference>
<evidence type="ECO:0000313" key="4">
    <source>
        <dbReference type="EMBL" id="SDQ74180.1"/>
    </source>
</evidence>
<dbReference type="InterPro" id="IPR021202">
    <property type="entry name" value="Rv3654c-like"/>
</dbReference>
<dbReference type="RefSeq" id="WP_093258723.1">
    <property type="nucleotide sequence ID" value="NZ_FNKK01000002.1"/>
</dbReference>
<keyword evidence="2" id="KW-0472">Membrane</keyword>
<keyword evidence="4" id="KW-0067">ATP-binding</keyword>
<gene>
    <name evidence="4" type="ORF">SAMN04489764_1939</name>
</gene>
<feature type="compositionally biased region" description="Basic residues" evidence="1">
    <location>
        <begin position="28"/>
        <end position="38"/>
    </location>
</feature>
<protein>
    <submittedName>
        <fullName evidence="4">Helicase/secretion neighborhood TadE-like protein</fullName>
    </submittedName>
</protein>
<dbReference type="Proteomes" id="UP000217103">
    <property type="component" value="Unassembled WGS sequence"/>
</dbReference>
<keyword evidence="4" id="KW-0547">Nucleotide-binding</keyword>
<dbReference type="InterPro" id="IPR028087">
    <property type="entry name" value="Tad_N"/>
</dbReference>
<keyword evidence="2" id="KW-0812">Transmembrane</keyword>
<feature type="transmembrane region" description="Helical" evidence="2">
    <location>
        <begin position="65"/>
        <end position="86"/>
    </location>
</feature>
<evidence type="ECO:0000256" key="1">
    <source>
        <dbReference type="SAM" id="MobiDB-lite"/>
    </source>
</evidence>
<feature type="compositionally biased region" description="Gly residues" evidence="1">
    <location>
        <begin position="7"/>
        <end position="25"/>
    </location>
</feature>
<dbReference type="AlphaFoldDB" id="A0A1H1DCR8"/>
<proteinExistence type="predicted"/>
<evidence type="ECO:0000259" key="3">
    <source>
        <dbReference type="Pfam" id="PF13400"/>
    </source>
</evidence>
<reference evidence="4 5" key="1">
    <citation type="submission" date="2016-10" db="EMBL/GenBank/DDBJ databases">
        <authorList>
            <person name="de Groot N.N."/>
        </authorList>
    </citation>
    <scope>NUCLEOTIDE SEQUENCE [LARGE SCALE GENOMIC DNA]</scope>
    <source>
        <strain evidence="4 5">DSM 43794</strain>
    </source>
</reference>
<dbReference type="NCBIfam" id="TIGR03816">
    <property type="entry name" value="tadE_like_DECH"/>
    <property type="match status" value="1"/>
</dbReference>
<dbReference type="Pfam" id="PF13400">
    <property type="entry name" value="Tad"/>
    <property type="match status" value="1"/>
</dbReference>
<feature type="region of interest" description="Disordered" evidence="1">
    <location>
        <begin position="172"/>
        <end position="222"/>
    </location>
</feature>
<keyword evidence="2" id="KW-1133">Transmembrane helix</keyword>
<name>A0A1H1DCR8_9ACTN</name>
<feature type="compositionally biased region" description="Low complexity" evidence="1">
    <location>
        <begin position="188"/>
        <end position="199"/>
    </location>
</feature>
<dbReference type="STRING" id="35622.SAMN04489764_1939"/>
<feature type="region of interest" description="Disordered" evidence="1">
    <location>
        <begin position="1"/>
        <end position="57"/>
    </location>
</feature>
<sequence>MREASGKRGGGHTAGGAGIGAGGDGHSVRPRRCRRKAGRACPAARGSPGRSGSVGWSESAERGSATVWAVALMALLMAVAVVFTYAGMARVARHRAQSAADLSALAAARLAVEGEERACSAARSLARMNRSALDHCSVRESVAEVEVTVRFAPPVVPERLIHARARAGPVEGAITFAPPSGASPPPSGSGTAPRPGTTPVTNGRTIRSRQQDRSGDLRAAPR</sequence>